<dbReference type="InterPro" id="IPR051913">
    <property type="entry name" value="GH2_Domain-Containing"/>
</dbReference>
<sequence length="944" mass="106227">MIQNQLNKKQFILTKNRGFILLLALLLSITSCNDENITDIDLSGTWEVKLDSTNIGASENWSATKFEGSKIELPGTLDDAGLGKPNTLEPAINNYVMSNLTRKHQYIGKAWYQKEIEIPSAWKDQNVVLSLERIIWESTVYLDGQKIGSANSLVGNHEFELDHNVTPGTHLLTIVIDNSNKFPNINVAGTKYPDKVNQDMAHAYTNHTQIKWNGILGDIELKASGTNQPKNLQVYPNSALSKLKVTFQQDIKAGETVHCTIKSVKGEDVFNQDVKVSKMQNGNVVFEIDRPDNLELWDEFNPNLYNVEVTTNSGKVDTNFGYKWVSAKHGNLLLNDKRIFLRGNLECVIFPLTGYPPTAKADWAKLIKQAKDYGLNHLRFHSWCPPKAAFEAADEAGFYFQVELPHWSLVVGEDAATTEFLKKEAQKIINDYGNHPSFIFMAMGNELQGDISVLNDMVADLKTKDNRHLYATTAFSFQKPTGTRPEVEDEFFIAQWTDKGWIRGQGIFNSKPPHFNADYTSGSAHIEVPLISHEIGQYSVYPDMSEIEKYTGLLEPLNFIAVKQDLEKKGLLELAPDFTHASGKLAALLYKEEIERALKTPSFDGFQLLQLQDFPGQGTALVGLLNAFWESKGVISAEEFSQFNSEIVPLIRFEKAVYETGETFEASIEIANFYEQKANQTIDWTITDQKGNQVENGSFNQVDLKIGNNTNLGSIVFPVKVSEAQQLTVTVSLKDTKYKNSWNIWVYPKDVSVEASQILVTTSFTKAEAALKQGKTVLLNPDYKTLEGIEGRFVPVFWSPVHFPNQPATMGVLLDEEHQAFNSFPTSMHTDWQWWDLCINSKSVITDSLDVTPLVRVIDNFVTNHHLSNVFEAKVGNGKLIFSSIDLTSKLNERPVARQLRHSLLNYMNSEAFNPSKTIEFEALKTVQLDATKDSFSTTDIYDE</sequence>
<feature type="domain" description="Glycosyl hydrolases family 2 sugar binding" evidence="4">
    <location>
        <begin position="42"/>
        <end position="176"/>
    </location>
</feature>
<comment type="similarity">
    <text evidence="1">Belongs to the glycosyl hydrolase 2 family.</text>
</comment>
<dbReference type="EMBL" id="LT629774">
    <property type="protein sequence ID" value="SDS50223.1"/>
    <property type="molecule type" value="Genomic_DNA"/>
</dbReference>
<name>A0A1H1SQU3_9FLAO</name>
<feature type="chain" id="PRO_5009260280" evidence="2">
    <location>
        <begin position="34"/>
        <end position="944"/>
    </location>
</feature>
<evidence type="ECO:0000259" key="4">
    <source>
        <dbReference type="Pfam" id="PF02837"/>
    </source>
</evidence>
<dbReference type="STRING" id="1249933.SAMN04489797_1739"/>
<dbReference type="SUPFAM" id="SSF49303">
    <property type="entry name" value="beta-Galactosidase/glucuronidase domain"/>
    <property type="match status" value="1"/>
</dbReference>
<dbReference type="PANTHER" id="PTHR42732">
    <property type="entry name" value="BETA-GALACTOSIDASE"/>
    <property type="match status" value="1"/>
</dbReference>
<evidence type="ECO:0000313" key="5">
    <source>
        <dbReference type="EMBL" id="SDS50223.1"/>
    </source>
</evidence>
<dbReference type="InterPro" id="IPR017853">
    <property type="entry name" value="GH"/>
</dbReference>
<gene>
    <name evidence="5" type="ORF">SAMN04489797_1739</name>
</gene>
<dbReference type="Pfam" id="PF00703">
    <property type="entry name" value="Glyco_hydro_2"/>
    <property type="match status" value="1"/>
</dbReference>
<protein>
    <submittedName>
        <fullName evidence="5">Glycosyl hydrolases family 2</fullName>
    </submittedName>
</protein>
<feature type="domain" description="Glycoside hydrolase family 2 immunoglobulin-like beta-sandwich" evidence="3">
    <location>
        <begin position="239"/>
        <end position="315"/>
    </location>
</feature>
<dbReference type="Proteomes" id="UP000198963">
    <property type="component" value="Chromosome I"/>
</dbReference>
<accession>A0A1H1SQU3</accession>
<evidence type="ECO:0000256" key="1">
    <source>
        <dbReference type="ARBA" id="ARBA00007401"/>
    </source>
</evidence>
<dbReference type="SUPFAM" id="SSF49785">
    <property type="entry name" value="Galactose-binding domain-like"/>
    <property type="match status" value="1"/>
</dbReference>
<evidence type="ECO:0000256" key="2">
    <source>
        <dbReference type="SAM" id="SignalP"/>
    </source>
</evidence>
<dbReference type="SUPFAM" id="SSF51445">
    <property type="entry name" value="(Trans)glycosidases"/>
    <property type="match status" value="1"/>
</dbReference>
<dbReference type="Gene3D" id="2.60.120.260">
    <property type="entry name" value="Galactose-binding domain-like"/>
    <property type="match status" value="1"/>
</dbReference>
<dbReference type="AlphaFoldDB" id="A0A1H1SQU3"/>
<organism evidence="5 6">
    <name type="scientific">Winogradskyella sediminis</name>
    <dbReference type="NCBI Taxonomy" id="1382466"/>
    <lineage>
        <taxon>Bacteria</taxon>
        <taxon>Pseudomonadati</taxon>
        <taxon>Bacteroidota</taxon>
        <taxon>Flavobacteriia</taxon>
        <taxon>Flavobacteriales</taxon>
        <taxon>Flavobacteriaceae</taxon>
        <taxon>Winogradskyella</taxon>
    </lineage>
</organism>
<dbReference type="Pfam" id="PF02837">
    <property type="entry name" value="Glyco_hydro_2_N"/>
    <property type="match status" value="1"/>
</dbReference>
<dbReference type="Gene3D" id="3.20.20.80">
    <property type="entry name" value="Glycosidases"/>
    <property type="match status" value="1"/>
</dbReference>
<dbReference type="GO" id="GO:0004553">
    <property type="term" value="F:hydrolase activity, hydrolyzing O-glycosyl compounds"/>
    <property type="evidence" value="ECO:0007669"/>
    <property type="project" value="InterPro"/>
</dbReference>
<dbReference type="InterPro" id="IPR006104">
    <property type="entry name" value="Glyco_hydro_2_N"/>
</dbReference>
<dbReference type="InterPro" id="IPR036156">
    <property type="entry name" value="Beta-gal/glucu_dom_sf"/>
</dbReference>
<evidence type="ECO:0000259" key="3">
    <source>
        <dbReference type="Pfam" id="PF00703"/>
    </source>
</evidence>
<keyword evidence="2" id="KW-0732">Signal</keyword>
<dbReference type="GO" id="GO:0005975">
    <property type="term" value="P:carbohydrate metabolic process"/>
    <property type="evidence" value="ECO:0007669"/>
    <property type="project" value="InterPro"/>
</dbReference>
<dbReference type="InterPro" id="IPR008979">
    <property type="entry name" value="Galactose-bd-like_sf"/>
</dbReference>
<dbReference type="InterPro" id="IPR006102">
    <property type="entry name" value="Ig-like_GH2"/>
</dbReference>
<keyword evidence="5" id="KW-0378">Hydrolase</keyword>
<evidence type="ECO:0000313" key="6">
    <source>
        <dbReference type="Proteomes" id="UP000198963"/>
    </source>
</evidence>
<reference evidence="5 6" key="1">
    <citation type="submission" date="2016-10" db="EMBL/GenBank/DDBJ databases">
        <authorList>
            <person name="Varghese N."/>
            <person name="Submissions S."/>
        </authorList>
    </citation>
    <scope>NUCLEOTIDE SEQUENCE [LARGE SCALE GENOMIC DNA]</scope>
    <source>
        <strain evidence="5 6">RHA_55</strain>
    </source>
</reference>
<keyword evidence="6" id="KW-1185">Reference proteome</keyword>
<dbReference type="RefSeq" id="WP_092446198.1">
    <property type="nucleotide sequence ID" value="NZ_LT629774.1"/>
</dbReference>
<proteinExistence type="inferred from homology"/>
<feature type="signal peptide" evidence="2">
    <location>
        <begin position="1"/>
        <end position="33"/>
    </location>
</feature>